<evidence type="ECO:0000256" key="1">
    <source>
        <dbReference type="ARBA" id="ARBA00004651"/>
    </source>
</evidence>
<keyword evidence="7 14" id="KW-0378">Hydrolase</keyword>
<dbReference type="RefSeq" id="WP_066693011.1">
    <property type="nucleotide sequence ID" value="NZ_CP117025.1"/>
</dbReference>
<accession>A0ABR5YA09</accession>
<evidence type="ECO:0000256" key="11">
    <source>
        <dbReference type="ARBA" id="ARBA00032707"/>
    </source>
</evidence>
<feature type="transmembrane region" description="Helical" evidence="14">
    <location>
        <begin position="193"/>
        <end position="214"/>
    </location>
</feature>
<sequence length="282" mass="30095">MNPATAWLEATILGIIQGLTEFLPVSSSAHLRIAGAFLPSGTDPGAAFTAIIQIGTEAAVLLYFRKDIWRIATAWLGQFFGGRQDAVARDDARMGWLVIVGTLPIVVLGLLFKDAIETSLRNLWFTAFSLIGFGILLGIADLVGRRRLGLDRLRWGSGIVFGFAQAMALLPGVSRSGGTITAGLFMGFTREAAARYSFLLAIPAVLASGLYQLFKTWGQFGPYGPGPTLLATVISFVVGYASIVGFLKLVSTRGYMAFVVYRVLLGGALIMLLSQGRIPAVG</sequence>
<organism evidence="15 16">
    <name type="scientific">Sphingomonas hankookensis</name>
    <dbReference type="NCBI Taxonomy" id="563996"/>
    <lineage>
        <taxon>Bacteria</taxon>
        <taxon>Pseudomonadati</taxon>
        <taxon>Pseudomonadota</taxon>
        <taxon>Alphaproteobacteria</taxon>
        <taxon>Sphingomonadales</taxon>
        <taxon>Sphingomonadaceae</taxon>
        <taxon>Sphingomonas</taxon>
    </lineage>
</organism>
<evidence type="ECO:0000313" key="15">
    <source>
        <dbReference type="EMBL" id="KZE11149.1"/>
    </source>
</evidence>
<keyword evidence="16" id="KW-1185">Reference proteome</keyword>
<evidence type="ECO:0000256" key="4">
    <source>
        <dbReference type="ARBA" id="ARBA00021581"/>
    </source>
</evidence>
<evidence type="ECO:0000256" key="9">
    <source>
        <dbReference type="ARBA" id="ARBA00023136"/>
    </source>
</evidence>
<keyword evidence="9 14" id="KW-0472">Membrane</keyword>
<evidence type="ECO:0000256" key="12">
    <source>
        <dbReference type="ARBA" id="ARBA00032932"/>
    </source>
</evidence>
<evidence type="ECO:0000256" key="14">
    <source>
        <dbReference type="HAMAP-Rule" id="MF_01006"/>
    </source>
</evidence>
<feature type="transmembrane region" description="Helical" evidence="14">
    <location>
        <begin position="226"/>
        <end position="249"/>
    </location>
</feature>
<comment type="caution">
    <text evidence="15">The sequence shown here is derived from an EMBL/GenBank/DDBJ whole genome shotgun (WGS) entry which is preliminary data.</text>
</comment>
<dbReference type="NCBIfam" id="TIGR00753">
    <property type="entry name" value="undec_PP_bacA"/>
    <property type="match status" value="1"/>
</dbReference>
<dbReference type="InterPro" id="IPR003824">
    <property type="entry name" value="UppP"/>
</dbReference>
<dbReference type="Pfam" id="PF02673">
    <property type="entry name" value="BacA"/>
    <property type="match status" value="1"/>
</dbReference>
<proteinExistence type="inferred from homology"/>
<evidence type="ECO:0000256" key="10">
    <source>
        <dbReference type="ARBA" id="ARBA00023251"/>
    </source>
</evidence>
<evidence type="ECO:0000256" key="6">
    <source>
        <dbReference type="ARBA" id="ARBA00022692"/>
    </source>
</evidence>
<feature type="transmembrane region" description="Helical" evidence="14">
    <location>
        <begin position="255"/>
        <end position="273"/>
    </location>
</feature>
<keyword evidence="5 14" id="KW-1003">Cell membrane</keyword>
<evidence type="ECO:0000256" key="3">
    <source>
        <dbReference type="ARBA" id="ARBA00012374"/>
    </source>
</evidence>
<evidence type="ECO:0000256" key="2">
    <source>
        <dbReference type="ARBA" id="ARBA00010621"/>
    </source>
</evidence>
<dbReference type="PANTHER" id="PTHR30622:SF4">
    <property type="entry name" value="UNDECAPRENYL-DIPHOSPHATASE"/>
    <property type="match status" value="1"/>
</dbReference>
<comment type="function">
    <text evidence="14">Catalyzes the dephosphorylation of undecaprenyl diphosphate (UPP). Confers resistance to bacitracin.</text>
</comment>
<keyword evidence="6 14" id="KW-0812">Transmembrane</keyword>
<evidence type="ECO:0000256" key="7">
    <source>
        <dbReference type="ARBA" id="ARBA00022801"/>
    </source>
</evidence>
<evidence type="ECO:0000313" key="16">
    <source>
        <dbReference type="Proteomes" id="UP000076609"/>
    </source>
</evidence>
<evidence type="ECO:0000256" key="5">
    <source>
        <dbReference type="ARBA" id="ARBA00022475"/>
    </source>
</evidence>
<dbReference type="NCBIfam" id="NF001392">
    <property type="entry name" value="PRK00281.2-1"/>
    <property type="match status" value="1"/>
</dbReference>
<dbReference type="HAMAP" id="MF_01006">
    <property type="entry name" value="Undec_diphosphatase"/>
    <property type="match status" value="1"/>
</dbReference>
<comment type="miscellaneous">
    <text evidence="14">Bacitracin is thought to be involved in the inhibition of peptidoglycan synthesis by sequestering undecaprenyl diphosphate, thereby reducing the pool of lipid carrier available.</text>
</comment>
<keyword evidence="14" id="KW-0133">Cell shape</keyword>
<comment type="catalytic activity">
    <reaction evidence="13 14">
        <text>di-trans,octa-cis-undecaprenyl diphosphate + H2O = di-trans,octa-cis-undecaprenyl phosphate + phosphate + H(+)</text>
        <dbReference type="Rhea" id="RHEA:28094"/>
        <dbReference type="ChEBI" id="CHEBI:15377"/>
        <dbReference type="ChEBI" id="CHEBI:15378"/>
        <dbReference type="ChEBI" id="CHEBI:43474"/>
        <dbReference type="ChEBI" id="CHEBI:58405"/>
        <dbReference type="ChEBI" id="CHEBI:60392"/>
        <dbReference type="EC" id="3.6.1.27"/>
    </reaction>
</comment>
<reference evidence="16" key="1">
    <citation type="submission" date="2016-01" db="EMBL/GenBank/DDBJ databases">
        <title>Draft genome of Chromobacterium sp. F49.</title>
        <authorList>
            <person name="Hong K.W."/>
        </authorList>
    </citation>
    <scope>NUCLEOTIDE SEQUENCE [LARGE SCALE GENOMIC DNA]</scope>
    <source>
        <strain evidence="16">CN3</strain>
    </source>
</reference>
<comment type="subcellular location">
    <subcellularLocation>
        <location evidence="1 14">Cell membrane</location>
        <topology evidence="1 14">Multi-pass membrane protein</topology>
    </subcellularLocation>
</comment>
<dbReference type="EC" id="3.6.1.27" evidence="3 14"/>
<comment type="similarity">
    <text evidence="2 14">Belongs to the UppP family.</text>
</comment>
<dbReference type="PANTHER" id="PTHR30622">
    <property type="entry name" value="UNDECAPRENYL-DIPHOSPHATASE"/>
    <property type="match status" value="1"/>
</dbReference>
<keyword evidence="14" id="KW-0961">Cell wall biogenesis/degradation</keyword>
<keyword evidence="10 14" id="KW-0046">Antibiotic resistance</keyword>
<keyword evidence="8 14" id="KW-1133">Transmembrane helix</keyword>
<feature type="transmembrane region" description="Helical" evidence="14">
    <location>
        <begin position="45"/>
        <end position="64"/>
    </location>
</feature>
<evidence type="ECO:0000256" key="13">
    <source>
        <dbReference type="ARBA" id="ARBA00047594"/>
    </source>
</evidence>
<dbReference type="Proteomes" id="UP000076609">
    <property type="component" value="Unassembled WGS sequence"/>
</dbReference>
<feature type="transmembrane region" description="Helical" evidence="14">
    <location>
        <begin position="124"/>
        <end position="143"/>
    </location>
</feature>
<keyword evidence="14" id="KW-0573">Peptidoglycan synthesis</keyword>
<feature type="transmembrane region" description="Helical" evidence="14">
    <location>
        <begin position="94"/>
        <end position="112"/>
    </location>
</feature>
<dbReference type="EMBL" id="LQQO01000038">
    <property type="protein sequence ID" value="KZE11149.1"/>
    <property type="molecule type" value="Genomic_DNA"/>
</dbReference>
<gene>
    <name evidence="14" type="primary">uppP</name>
    <name evidence="15" type="ORF">AVT10_17350</name>
</gene>
<evidence type="ECO:0000256" key="8">
    <source>
        <dbReference type="ARBA" id="ARBA00022989"/>
    </source>
</evidence>
<protein>
    <recommendedName>
        <fullName evidence="4 14">Undecaprenyl-diphosphatase</fullName>
        <ecNumber evidence="3 14">3.6.1.27</ecNumber>
    </recommendedName>
    <alternativeName>
        <fullName evidence="12 14">Bacitracin resistance protein</fullName>
    </alternativeName>
    <alternativeName>
        <fullName evidence="11 14">Undecaprenyl pyrophosphate phosphatase</fullName>
    </alternativeName>
</protein>
<name>A0ABR5YA09_9SPHN</name>